<evidence type="ECO:0000256" key="1">
    <source>
        <dbReference type="SAM" id="MobiDB-lite"/>
    </source>
</evidence>
<reference evidence="2" key="2">
    <citation type="journal article" date="2019" name="IMA Fungus">
        <title>Genome sequencing and comparison of five Tilletia species to identify candidate genes for the detection of regulated species infecting wheat.</title>
        <authorList>
            <person name="Nguyen H.D.T."/>
            <person name="Sultana T."/>
            <person name="Kesanakurti P."/>
            <person name="Hambleton S."/>
        </authorList>
    </citation>
    <scope>NUCLEOTIDE SEQUENCE</scope>
    <source>
        <strain evidence="2">DAOMC 238032</strain>
    </source>
</reference>
<feature type="non-terminal residue" evidence="2">
    <location>
        <position position="115"/>
    </location>
</feature>
<feature type="region of interest" description="Disordered" evidence="1">
    <location>
        <begin position="59"/>
        <end position="115"/>
    </location>
</feature>
<reference evidence="2" key="1">
    <citation type="submission" date="2016-04" db="EMBL/GenBank/DDBJ databases">
        <authorList>
            <person name="Nguyen H.D."/>
            <person name="Kesanakurti P."/>
            <person name="Cullis J."/>
            <person name="Levesque C.A."/>
            <person name="Hambleton S."/>
        </authorList>
    </citation>
    <scope>NUCLEOTIDE SEQUENCE</scope>
    <source>
        <strain evidence="2">DAOMC 238032</strain>
    </source>
</reference>
<gene>
    <name evidence="2" type="ORF">A4X03_0g7975</name>
</gene>
<dbReference type="EMBL" id="LWDD02002134">
    <property type="protein sequence ID" value="KAE8242761.1"/>
    <property type="molecule type" value="Genomic_DNA"/>
</dbReference>
<dbReference type="AlphaFoldDB" id="A0A8T8SLZ0"/>
<proteinExistence type="predicted"/>
<name>A0A8T8SLZ0_9BASI</name>
<sequence length="115" mass="12312">MSRSAGQSYELRPRSATVDYSDAQWAFTPSSNQSTDTSAHSGIITSPAGEQFVLVSPAPAARGAKGDTTENTGADSDAEEEVRLSPELTRSWGFADSALLRRRAPPEAERGAHFR</sequence>
<accession>A0A8T8SLZ0</accession>
<organism evidence="2 3">
    <name type="scientific">Tilletia caries</name>
    <name type="common">wheat bunt fungus</name>
    <dbReference type="NCBI Taxonomy" id="13290"/>
    <lineage>
        <taxon>Eukaryota</taxon>
        <taxon>Fungi</taxon>
        <taxon>Dikarya</taxon>
        <taxon>Basidiomycota</taxon>
        <taxon>Ustilaginomycotina</taxon>
        <taxon>Exobasidiomycetes</taxon>
        <taxon>Tilletiales</taxon>
        <taxon>Tilletiaceae</taxon>
        <taxon>Tilletia</taxon>
    </lineage>
</organism>
<dbReference type="Proteomes" id="UP000077671">
    <property type="component" value="Unassembled WGS sequence"/>
</dbReference>
<protein>
    <submittedName>
        <fullName evidence="2">Uncharacterized protein</fullName>
    </submittedName>
</protein>
<evidence type="ECO:0000313" key="3">
    <source>
        <dbReference type="Proteomes" id="UP000077671"/>
    </source>
</evidence>
<feature type="compositionally biased region" description="Basic and acidic residues" evidence="1">
    <location>
        <begin position="104"/>
        <end position="115"/>
    </location>
</feature>
<evidence type="ECO:0000313" key="2">
    <source>
        <dbReference type="EMBL" id="KAE8242761.1"/>
    </source>
</evidence>
<comment type="caution">
    <text evidence="2">The sequence shown here is derived from an EMBL/GenBank/DDBJ whole genome shotgun (WGS) entry which is preliminary data.</text>
</comment>